<feature type="compositionally biased region" description="Low complexity" evidence="1">
    <location>
        <begin position="248"/>
        <end position="260"/>
    </location>
</feature>
<feature type="compositionally biased region" description="Polar residues" evidence="1">
    <location>
        <begin position="343"/>
        <end position="359"/>
    </location>
</feature>
<dbReference type="PANTHER" id="PTHR31286:SF99">
    <property type="entry name" value="DUF4283 DOMAIN-CONTAINING PROTEIN"/>
    <property type="match status" value="1"/>
</dbReference>
<evidence type="ECO:0000313" key="3">
    <source>
        <dbReference type="EMBL" id="CAI0402522.1"/>
    </source>
</evidence>
<dbReference type="InterPro" id="IPR040256">
    <property type="entry name" value="At4g02000-like"/>
</dbReference>
<evidence type="ECO:0000313" key="4">
    <source>
        <dbReference type="Proteomes" id="UP001154282"/>
    </source>
</evidence>
<dbReference type="PANTHER" id="PTHR31286">
    <property type="entry name" value="GLYCINE-RICH CELL WALL STRUCTURAL PROTEIN 1.8-LIKE"/>
    <property type="match status" value="1"/>
</dbReference>
<protein>
    <recommendedName>
        <fullName evidence="2">DUF4283 domain-containing protein</fullName>
    </recommendedName>
</protein>
<evidence type="ECO:0000256" key="1">
    <source>
        <dbReference type="SAM" id="MobiDB-lite"/>
    </source>
</evidence>
<evidence type="ECO:0000259" key="2">
    <source>
        <dbReference type="Pfam" id="PF14111"/>
    </source>
</evidence>
<feature type="compositionally biased region" description="Basic and acidic residues" evidence="1">
    <location>
        <begin position="278"/>
        <end position="291"/>
    </location>
</feature>
<organism evidence="3 4">
    <name type="scientific">Linum tenue</name>
    <dbReference type="NCBI Taxonomy" id="586396"/>
    <lineage>
        <taxon>Eukaryota</taxon>
        <taxon>Viridiplantae</taxon>
        <taxon>Streptophyta</taxon>
        <taxon>Embryophyta</taxon>
        <taxon>Tracheophyta</taxon>
        <taxon>Spermatophyta</taxon>
        <taxon>Magnoliopsida</taxon>
        <taxon>eudicotyledons</taxon>
        <taxon>Gunneridae</taxon>
        <taxon>Pentapetalae</taxon>
        <taxon>rosids</taxon>
        <taxon>fabids</taxon>
        <taxon>Malpighiales</taxon>
        <taxon>Linaceae</taxon>
        <taxon>Linum</taxon>
    </lineage>
</organism>
<dbReference type="EMBL" id="CAMGYJ010000004">
    <property type="protein sequence ID" value="CAI0402522.1"/>
    <property type="molecule type" value="Genomic_DNA"/>
</dbReference>
<accession>A0AAV0IYD6</accession>
<feature type="compositionally biased region" description="Basic and acidic residues" evidence="1">
    <location>
        <begin position="298"/>
        <end position="316"/>
    </location>
</feature>
<dbReference type="Pfam" id="PF14111">
    <property type="entry name" value="DUF4283"/>
    <property type="match status" value="1"/>
</dbReference>
<feature type="domain" description="DUF4283" evidence="2">
    <location>
        <begin position="1"/>
        <end position="44"/>
    </location>
</feature>
<dbReference type="AlphaFoldDB" id="A0AAV0IYD6"/>
<proteinExistence type="predicted"/>
<name>A0AAV0IYD6_9ROSI</name>
<feature type="compositionally biased region" description="Basic and acidic residues" evidence="1">
    <location>
        <begin position="215"/>
        <end position="247"/>
    </location>
</feature>
<feature type="compositionally biased region" description="Polar residues" evidence="1">
    <location>
        <begin position="317"/>
        <end position="328"/>
    </location>
</feature>
<dbReference type="InterPro" id="IPR025558">
    <property type="entry name" value="DUF4283"/>
</dbReference>
<dbReference type="Proteomes" id="UP001154282">
    <property type="component" value="Unassembled WGS sequence"/>
</dbReference>
<feature type="region of interest" description="Disordered" evidence="1">
    <location>
        <begin position="215"/>
        <end position="359"/>
    </location>
</feature>
<sequence>MKNGCYLVRFRSQKDFELASEKGPWLLGDTYLTVHRWFKGFNPWKAKVTTTIVWVQLPDLPIEFFNAEAVTMIAELIGKPIRVDRATEMGARGNYARASVEVDLTKPLLSMYKVEGVTYIIQYEGLDNICGECGMYGQMTNTCSCKHMGEEQSEEPSADAREEPIASQTEGRIYGEWMSVKKKSTWAAKRIGNTKRMGPINCEDDRTNSFAALHEEEGTPISENEKNSMREESAGQKNDSAKTKGKETSGSTSVTSKGGTPSSGGQGVTKSSPLNPPTEKDSVAKEKRGNKDGSPSNESKRALAAEMTRHAPHAKEGTNSSKLKTASTKPVGDGPRGVEAKPKQTQSEGAGNRSPSRNK</sequence>
<gene>
    <name evidence="3" type="ORF">LITE_LOCUS11633</name>
</gene>
<reference evidence="3" key="1">
    <citation type="submission" date="2022-08" db="EMBL/GenBank/DDBJ databases">
        <authorList>
            <person name="Gutierrez-Valencia J."/>
        </authorList>
    </citation>
    <scope>NUCLEOTIDE SEQUENCE</scope>
</reference>
<keyword evidence="4" id="KW-1185">Reference proteome</keyword>
<comment type="caution">
    <text evidence="3">The sequence shown here is derived from an EMBL/GenBank/DDBJ whole genome shotgun (WGS) entry which is preliminary data.</text>
</comment>